<comment type="caution">
    <text evidence="2">The sequence shown here is derived from an EMBL/GenBank/DDBJ whole genome shotgun (WGS) entry which is preliminary data.</text>
</comment>
<evidence type="ECO:0000313" key="2">
    <source>
        <dbReference type="EMBL" id="MCA9375317.1"/>
    </source>
</evidence>
<evidence type="ECO:0000313" key="3">
    <source>
        <dbReference type="Proteomes" id="UP000748332"/>
    </source>
</evidence>
<evidence type="ECO:0000256" key="1">
    <source>
        <dbReference type="SAM" id="MobiDB-lite"/>
    </source>
</evidence>
<reference evidence="2" key="1">
    <citation type="submission" date="2020-04" db="EMBL/GenBank/DDBJ databases">
        <authorList>
            <person name="Zhang T."/>
        </authorList>
    </citation>
    <scope>NUCLEOTIDE SEQUENCE</scope>
    <source>
        <strain evidence="2">HKST-UBA16</strain>
    </source>
</reference>
<accession>A0A955KV52</accession>
<dbReference type="AlphaFoldDB" id="A0A955KV52"/>
<sequence length="323" mass="33954">MRFDPYLTVSEGYIPNELGQFTPAERRLAGGLDTLRAGLPSFNVKRVAGNAILLGGLGLLSFALPSIAEAYGAPGDPLCQLIQTAVSEEGINPYVVEKQIPNYPAVCDANSPQLTTPPNLDVDSVSPASGRSSGGEAMAPPNGIPTIGSTGASVENIFYGYQFHPGEDFSDPESPGYGVLGGINVLDVPVLSGADRLAFKGLMQKVFRREVDPSNPLAQAYNRGDVCLFAYQLDADGNATVHRIDSDNRAANPLGSSSLVDGEATLYYHLFGFWNDGSSALSSEYSKIPEGKRLVICDIDAALGNKTANSPSGESEAFVTGGN</sequence>
<gene>
    <name evidence="2" type="ORF">KC622_03230</name>
</gene>
<protein>
    <submittedName>
        <fullName evidence="2">Uncharacterized protein</fullName>
    </submittedName>
</protein>
<proteinExistence type="predicted"/>
<name>A0A955KV52_9BACT</name>
<dbReference type="Proteomes" id="UP000748332">
    <property type="component" value="Unassembled WGS sequence"/>
</dbReference>
<dbReference type="EMBL" id="JAGQLM010000145">
    <property type="protein sequence ID" value="MCA9375317.1"/>
    <property type="molecule type" value="Genomic_DNA"/>
</dbReference>
<reference evidence="2" key="2">
    <citation type="journal article" date="2021" name="Microbiome">
        <title>Successional dynamics and alternative stable states in a saline activated sludge microbial community over 9 years.</title>
        <authorList>
            <person name="Wang Y."/>
            <person name="Ye J."/>
            <person name="Ju F."/>
            <person name="Liu L."/>
            <person name="Boyd J.A."/>
            <person name="Deng Y."/>
            <person name="Parks D.H."/>
            <person name="Jiang X."/>
            <person name="Yin X."/>
            <person name="Woodcroft B.J."/>
            <person name="Tyson G.W."/>
            <person name="Hugenholtz P."/>
            <person name="Polz M.F."/>
            <person name="Zhang T."/>
        </authorList>
    </citation>
    <scope>NUCLEOTIDE SEQUENCE</scope>
    <source>
        <strain evidence="2">HKST-UBA16</strain>
    </source>
</reference>
<organism evidence="2 3">
    <name type="scientific">Candidatus Dojkabacteria bacterium</name>
    <dbReference type="NCBI Taxonomy" id="2099670"/>
    <lineage>
        <taxon>Bacteria</taxon>
        <taxon>Candidatus Dojkabacteria</taxon>
    </lineage>
</organism>
<feature type="region of interest" description="Disordered" evidence="1">
    <location>
        <begin position="111"/>
        <end position="141"/>
    </location>
</feature>